<evidence type="ECO:0000313" key="3">
    <source>
        <dbReference type="Proteomes" id="UP001500979"/>
    </source>
</evidence>
<protein>
    <recommendedName>
        <fullName evidence="1">Styrene monooxygenase StyA putative substrate binding domain-containing protein</fullName>
    </recommendedName>
</protein>
<dbReference type="InterPro" id="IPR036188">
    <property type="entry name" value="FAD/NAD-bd_sf"/>
</dbReference>
<gene>
    <name evidence="2" type="ORF">GCM10010470_35140</name>
</gene>
<dbReference type="Gene3D" id="3.30.9.40">
    <property type="match status" value="1"/>
</dbReference>
<name>A0ABN3VEF9_9PSEU</name>
<dbReference type="RefSeq" id="WP_344680944.1">
    <property type="nucleotide sequence ID" value="NZ_BAAAUX010000014.1"/>
</dbReference>
<feature type="domain" description="Styrene monooxygenase StyA putative substrate binding" evidence="1">
    <location>
        <begin position="146"/>
        <end position="253"/>
    </location>
</feature>
<evidence type="ECO:0000313" key="2">
    <source>
        <dbReference type="EMBL" id="GAA2796954.1"/>
    </source>
</evidence>
<evidence type="ECO:0000259" key="1">
    <source>
        <dbReference type="Pfam" id="PF17885"/>
    </source>
</evidence>
<organism evidence="2 3">
    <name type="scientific">Saccharopolyspora taberi</name>
    <dbReference type="NCBI Taxonomy" id="60895"/>
    <lineage>
        <taxon>Bacteria</taxon>
        <taxon>Bacillati</taxon>
        <taxon>Actinomycetota</taxon>
        <taxon>Actinomycetes</taxon>
        <taxon>Pseudonocardiales</taxon>
        <taxon>Pseudonocardiaceae</taxon>
        <taxon>Saccharopolyspora</taxon>
    </lineage>
</organism>
<comment type="caution">
    <text evidence="2">The sequence shown here is derived from an EMBL/GenBank/DDBJ whole genome shotgun (WGS) entry which is preliminary data.</text>
</comment>
<accession>A0ABN3VEF9</accession>
<sequence>MRRIVIVGAGQAGLQLGVGLLDAGYQVTVVSSRSAERIRDGRVMSGQCMFGSALARERSLGLGFWDRECPAVEGIAVRVADGGGGTAVDWAARFDLPAQAVDQRLKMSAWMAEFERRGGRVEHAEAEVDDLEDYAADADLVVVAAGKAEIAKLFPRDDSRSAHDAPQRALALTYVRGLRELPDFPAVSFNVIPGVGEYFVFPGLTTNGPCDIMVFEGVPGGPMDCWDDVRGPAEHLARSKWVLDTFVPWEAARAGDVSLTDDNGILAGRLAPTVRHPVGVLPSGAPVLGMADVVVLNDPITGQGSNNAGKCAASYLRSIVEHGDRPFDAEFMREAFEVYWDYARFVTDWTNALLDPSPHMLELIGAAGGNKRIARRFVNGFDDPRDFHLWFMDADAAAGYLGGR</sequence>
<proteinExistence type="predicted"/>
<dbReference type="Pfam" id="PF17885">
    <property type="entry name" value="Smoa_sbd"/>
    <property type="match status" value="1"/>
</dbReference>
<reference evidence="2 3" key="1">
    <citation type="journal article" date="2019" name="Int. J. Syst. Evol. Microbiol.">
        <title>The Global Catalogue of Microorganisms (GCM) 10K type strain sequencing project: providing services to taxonomists for standard genome sequencing and annotation.</title>
        <authorList>
            <consortium name="The Broad Institute Genomics Platform"/>
            <consortium name="The Broad Institute Genome Sequencing Center for Infectious Disease"/>
            <person name="Wu L."/>
            <person name="Ma J."/>
        </authorList>
    </citation>
    <scope>NUCLEOTIDE SEQUENCE [LARGE SCALE GENOMIC DNA]</scope>
    <source>
        <strain evidence="2 3">JCM 9383</strain>
    </source>
</reference>
<dbReference type="InterPro" id="IPR041654">
    <property type="entry name" value="StyA_sbd"/>
</dbReference>
<dbReference type="EMBL" id="BAAAUX010000014">
    <property type="protein sequence ID" value="GAA2796954.1"/>
    <property type="molecule type" value="Genomic_DNA"/>
</dbReference>
<dbReference type="SUPFAM" id="SSF51905">
    <property type="entry name" value="FAD/NAD(P)-binding domain"/>
    <property type="match status" value="1"/>
</dbReference>
<dbReference type="Proteomes" id="UP001500979">
    <property type="component" value="Unassembled WGS sequence"/>
</dbReference>
<keyword evidence="3" id="KW-1185">Reference proteome</keyword>
<dbReference type="Gene3D" id="3.50.50.60">
    <property type="entry name" value="FAD/NAD(P)-binding domain"/>
    <property type="match status" value="2"/>
</dbReference>